<dbReference type="EMBL" id="WSFT01000050">
    <property type="protein sequence ID" value="MBS4539453.1"/>
    <property type="molecule type" value="Genomic_DNA"/>
</dbReference>
<organism evidence="1 2">
    <name type="scientific">Anaeromonas frigoriresistens</name>
    <dbReference type="NCBI Taxonomy" id="2683708"/>
    <lineage>
        <taxon>Bacteria</taxon>
        <taxon>Bacillati</taxon>
        <taxon>Bacillota</taxon>
        <taxon>Tissierellia</taxon>
        <taxon>Tissierellales</taxon>
        <taxon>Thermohalobacteraceae</taxon>
        <taxon>Anaeromonas</taxon>
    </lineage>
</organism>
<dbReference type="Proteomes" id="UP000724672">
    <property type="component" value="Unassembled WGS sequence"/>
</dbReference>
<dbReference type="AlphaFoldDB" id="A0A942Z9L6"/>
<accession>A0A942Z9L6</accession>
<name>A0A942Z9L6_9FIRM</name>
<gene>
    <name evidence="1" type="ORF">GOQ27_13335</name>
</gene>
<evidence type="ECO:0000313" key="1">
    <source>
        <dbReference type="EMBL" id="MBS4539453.1"/>
    </source>
</evidence>
<proteinExistence type="predicted"/>
<evidence type="ECO:0000313" key="2">
    <source>
        <dbReference type="Proteomes" id="UP000724672"/>
    </source>
</evidence>
<sequence>MKRFLVVRNYSEYEQAIKYSSKVETITVISGERERKTLIDVIRASDSKEEIEIESIENAFTSVEEIKEAINLALEKGMVIRTKDGLFSTEDVEDVPALGYLLSSIIDMTSRKQKLDKKYPAEFLEVVKKYMDKSISEVEALSELNVHRTQFYRLLKAFGASRKKIDR</sequence>
<dbReference type="RefSeq" id="WP_203367370.1">
    <property type="nucleotide sequence ID" value="NZ_WSFT01000050.1"/>
</dbReference>
<comment type="caution">
    <text evidence="1">The sequence shown here is derived from an EMBL/GenBank/DDBJ whole genome shotgun (WGS) entry which is preliminary data.</text>
</comment>
<protein>
    <submittedName>
        <fullName evidence="1">Uncharacterized protein</fullName>
    </submittedName>
</protein>
<reference evidence="1" key="1">
    <citation type="submission" date="2019-12" db="EMBL/GenBank/DDBJ databases">
        <title>Clostridiaceae gen. nov. sp. nov., isolated from sediment in Xinjiang, China.</title>
        <authorList>
            <person name="Zhang R."/>
        </authorList>
    </citation>
    <scope>NUCLEOTIDE SEQUENCE</scope>
    <source>
        <strain evidence="1">D2Q-11</strain>
    </source>
</reference>
<keyword evidence="2" id="KW-1185">Reference proteome</keyword>